<name>A0A401GV07_9APHY</name>
<evidence type="ECO:0000256" key="6">
    <source>
        <dbReference type="SAM" id="Phobius"/>
    </source>
</evidence>
<feature type="transmembrane region" description="Helical" evidence="6">
    <location>
        <begin position="422"/>
        <end position="443"/>
    </location>
</feature>
<evidence type="ECO:0000256" key="4">
    <source>
        <dbReference type="ARBA" id="ARBA00023136"/>
    </source>
</evidence>
<dbReference type="InterPro" id="IPR011701">
    <property type="entry name" value="MFS"/>
</dbReference>
<feature type="transmembrane region" description="Helical" evidence="6">
    <location>
        <begin position="354"/>
        <end position="374"/>
    </location>
</feature>
<dbReference type="PANTHER" id="PTHR23502:SF60">
    <property type="entry name" value="MAJOR FACILITATOR SUPERFAMILY (MFS) PROFILE DOMAIN-CONTAINING PROTEIN-RELATED"/>
    <property type="match status" value="1"/>
</dbReference>
<dbReference type="PROSITE" id="PS50850">
    <property type="entry name" value="MFS"/>
    <property type="match status" value="1"/>
</dbReference>
<dbReference type="InterPro" id="IPR036259">
    <property type="entry name" value="MFS_trans_sf"/>
</dbReference>
<dbReference type="FunCoup" id="A0A401GV07">
    <property type="interactions" value="9"/>
</dbReference>
<keyword evidence="3 6" id="KW-1133">Transmembrane helix</keyword>
<keyword evidence="4 6" id="KW-0472">Membrane</keyword>
<dbReference type="STRING" id="139825.A0A401GV07"/>
<gene>
    <name evidence="8" type="ORF">SCP_0805950</name>
</gene>
<dbReference type="RefSeq" id="XP_027616984.1">
    <property type="nucleotide sequence ID" value="XM_027761183.1"/>
</dbReference>
<evidence type="ECO:0000256" key="5">
    <source>
        <dbReference type="SAM" id="MobiDB-lite"/>
    </source>
</evidence>
<feature type="region of interest" description="Disordered" evidence="5">
    <location>
        <begin position="1"/>
        <end position="32"/>
    </location>
</feature>
<proteinExistence type="predicted"/>
<feature type="transmembrane region" description="Helical" evidence="6">
    <location>
        <begin position="62"/>
        <end position="85"/>
    </location>
</feature>
<keyword evidence="9" id="KW-1185">Reference proteome</keyword>
<dbReference type="InParanoid" id="A0A401GV07"/>
<evidence type="ECO:0000256" key="3">
    <source>
        <dbReference type="ARBA" id="ARBA00022989"/>
    </source>
</evidence>
<dbReference type="Proteomes" id="UP000287166">
    <property type="component" value="Unassembled WGS sequence"/>
</dbReference>
<evidence type="ECO:0000313" key="8">
    <source>
        <dbReference type="EMBL" id="GBE86071.1"/>
    </source>
</evidence>
<feature type="transmembrane region" description="Helical" evidence="6">
    <location>
        <begin position="307"/>
        <end position="334"/>
    </location>
</feature>
<evidence type="ECO:0000259" key="7">
    <source>
        <dbReference type="PROSITE" id="PS50850"/>
    </source>
</evidence>
<evidence type="ECO:0000313" key="9">
    <source>
        <dbReference type="Proteomes" id="UP000287166"/>
    </source>
</evidence>
<dbReference type="Gene3D" id="1.20.1250.20">
    <property type="entry name" value="MFS general substrate transporter like domains"/>
    <property type="match status" value="1"/>
</dbReference>
<feature type="transmembrane region" description="Helical" evidence="6">
    <location>
        <begin position="97"/>
        <end position="117"/>
    </location>
</feature>
<feature type="compositionally biased region" description="Polar residues" evidence="5">
    <location>
        <begin position="18"/>
        <end position="28"/>
    </location>
</feature>
<feature type="transmembrane region" description="Helical" evidence="6">
    <location>
        <begin position="455"/>
        <end position="476"/>
    </location>
</feature>
<keyword evidence="2 6" id="KW-0812">Transmembrane</keyword>
<comment type="subcellular location">
    <subcellularLocation>
        <location evidence="1">Membrane</location>
        <topology evidence="1">Multi-pass membrane protein</topology>
    </subcellularLocation>
</comment>
<feature type="transmembrane region" description="Helical" evidence="6">
    <location>
        <begin position="188"/>
        <end position="210"/>
    </location>
</feature>
<dbReference type="GO" id="GO:0016020">
    <property type="term" value="C:membrane"/>
    <property type="evidence" value="ECO:0007669"/>
    <property type="project" value="UniProtKB-SubCell"/>
</dbReference>
<sequence length="525" mass="57073">MGSASVGVDEVSRRSTAKDVQSTSCETTSYHDGKSPLDTDVYIVDWDGPDDPENPKKRKWTLTVIVSAFAFITPVTSSIIAPASAQLAEEFGLRNTTVIAMVTTIFVLAYAFGPLLLGPLSELYGRTRVLQLANLWFLAWNIGCGFAQNTGQILAFRFLAGLGGSAPLSVGAGALADCWSPEERGRAIALYSAAPVLGPVLGPVVGAWIAQKSHWRWVVSRWNSSRLTRVHDVVEFYCTSLADGVVQVLGIILLRESFAPVLLEQKADRLRNNPTEKIREGQKICTPYDGVDRQFKAAVVKALKRPFMLFLCEPIVQLLGAYFCFVYGVLYVFLTTIPTMFQRVYRETIGISGLNYFALGVGLVGAAQVNALLLDKIYKDLTKKNGGEGKPEYRLPSMVPGTILTPIGLFLSGWTARSNIHWIVPDIGIFMVGAGTILNFICVQTYIVDAFSLHAASALAAVTFLRSLAGFGFPLFTPSMYTALGFGKGNTILAVAGIVIGCPAPFVLYFYGERIRKASRFATKA</sequence>
<dbReference type="GeneID" id="38782988"/>
<feature type="transmembrane region" description="Helical" evidence="6">
    <location>
        <begin position="129"/>
        <end position="148"/>
    </location>
</feature>
<dbReference type="AlphaFoldDB" id="A0A401GV07"/>
<accession>A0A401GV07</accession>
<organism evidence="8 9">
    <name type="scientific">Sparassis crispa</name>
    <dbReference type="NCBI Taxonomy" id="139825"/>
    <lineage>
        <taxon>Eukaryota</taxon>
        <taxon>Fungi</taxon>
        <taxon>Dikarya</taxon>
        <taxon>Basidiomycota</taxon>
        <taxon>Agaricomycotina</taxon>
        <taxon>Agaricomycetes</taxon>
        <taxon>Polyporales</taxon>
        <taxon>Sparassidaceae</taxon>
        <taxon>Sparassis</taxon>
    </lineage>
</organism>
<dbReference type="CDD" id="cd17323">
    <property type="entry name" value="MFS_Tpo1_MDR_like"/>
    <property type="match status" value="1"/>
</dbReference>
<feature type="domain" description="Major facilitator superfamily (MFS) profile" evidence="7">
    <location>
        <begin position="62"/>
        <end position="515"/>
    </location>
</feature>
<feature type="transmembrane region" description="Helical" evidence="6">
    <location>
        <begin position="154"/>
        <end position="176"/>
    </location>
</feature>
<dbReference type="InterPro" id="IPR020846">
    <property type="entry name" value="MFS_dom"/>
</dbReference>
<evidence type="ECO:0000256" key="2">
    <source>
        <dbReference type="ARBA" id="ARBA00022692"/>
    </source>
</evidence>
<dbReference type="EMBL" id="BFAD01000008">
    <property type="protein sequence ID" value="GBE86071.1"/>
    <property type="molecule type" value="Genomic_DNA"/>
</dbReference>
<protein>
    <submittedName>
        <fullName evidence="8">Efflux pump vrtL</fullName>
    </submittedName>
</protein>
<dbReference type="SUPFAM" id="SSF103473">
    <property type="entry name" value="MFS general substrate transporter"/>
    <property type="match status" value="1"/>
</dbReference>
<reference evidence="8 9" key="1">
    <citation type="journal article" date="2018" name="Sci. Rep.">
        <title>Genome sequence of the cauliflower mushroom Sparassis crispa (Hanabiratake) and its association with beneficial usage.</title>
        <authorList>
            <person name="Kiyama R."/>
            <person name="Furutani Y."/>
            <person name="Kawaguchi K."/>
            <person name="Nakanishi T."/>
        </authorList>
    </citation>
    <scope>NUCLEOTIDE SEQUENCE [LARGE SCALE GENOMIC DNA]</scope>
</reference>
<dbReference type="OrthoDB" id="6770063at2759"/>
<feature type="transmembrane region" description="Helical" evidence="6">
    <location>
        <begin position="491"/>
        <end position="511"/>
    </location>
</feature>
<comment type="caution">
    <text evidence="8">The sequence shown here is derived from an EMBL/GenBank/DDBJ whole genome shotgun (WGS) entry which is preliminary data.</text>
</comment>
<dbReference type="FunFam" id="1.20.1250.20:FF:000011">
    <property type="entry name" value="MFS multidrug transporter, putative"/>
    <property type="match status" value="1"/>
</dbReference>
<dbReference type="Pfam" id="PF07690">
    <property type="entry name" value="MFS_1"/>
    <property type="match status" value="2"/>
</dbReference>
<evidence type="ECO:0000256" key="1">
    <source>
        <dbReference type="ARBA" id="ARBA00004141"/>
    </source>
</evidence>
<dbReference type="PANTHER" id="PTHR23502">
    <property type="entry name" value="MAJOR FACILITATOR SUPERFAMILY"/>
    <property type="match status" value="1"/>
</dbReference>
<dbReference type="GO" id="GO:0022857">
    <property type="term" value="F:transmembrane transporter activity"/>
    <property type="evidence" value="ECO:0007669"/>
    <property type="project" value="InterPro"/>
</dbReference>